<dbReference type="GO" id="GO:0005524">
    <property type="term" value="F:ATP binding"/>
    <property type="evidence" value="ECO:0007669"/>
    <property type="project" value="UniProtKB-KW"/>
</dbReference>
<evidence type="ECO:0000313" key="12">
    <source>
        <dbReference type="EMBL" id="PDV98981.1"/>
    </source>
</evidence>
<organism evidence="12 13">
    <name type="scientific">Candidatus Chloroploca asiatica</name>
    <dbReference type="NCBI Taxonomy" id="1506545"/>
    <lineage>
        <taxon>Bacteria</taxon>
        <taxon>Bacillati</taxon>
        <taxon>Chloroflexota</taxon>
        <taxon>Chloroflexia</taxon>
        <taxon>Chloroflexales</taxon>
        <taxon>Chloroflexineae</taxon>
        <taxon>Oscillochloridaceae</taxon>
        <taxon>Candidatus Chloroploca</taxon>
    </lineage>
</organism>
<dbReference type="Pfam" id="PF00005">
    <property type="entry name" value="ABC_tran"/>
    <property type="match status" value="2"/>
</dbReference>
<dbReference type="GO" id="GO:0034040">
    <property type="term" value="F:ATPase-coupled lipid transmembrane transporter activity"/>
    <property type="evidence" value="ECO:0007669"/>
    <property type="project" value="TreeGrafter"/>
</dbReference>
<feature type="transmembrane region" description="Helical" evidence="9">
    <location>
        <begin position="251"/>
        <end position="271"/>
    </location>
</feature>
<feature type="transmembrane region" description="Helical" evidence="9">
    <location>
        <begin position="157"/>
        <end position="177"/>
    </location>
</feature>
<feature type="domain" description="ABC transmembrane type-1" evidence="11">
    <location>
        <begin position="675"/>
        <end position="950"/>
    </location>
</feature>
<dbReference type="InterPro" id="IPR036640">
    <property type="entry name" value="ABC1_TM_sf"/>
</dbReference>
<keyword evidence="5" id="KW-0547">Nucleotide-binding</keyword>
<dbReference type="PROSITE" id="PS50929">
    <property type="entry name" value="ABC_TM1F"/>
    <property type="match status" value="2"/>
</dbReference>
<keyword evidence="3" id="KW-1003">Cell membrane</keyword>
<keyword evidence="13" id="KW-1185">Reference proteome</keyword>
<feature type="domain" description="ABC transporter" evidence="10">
    <location>
        <begin position="1020"/>
        <end position="1258"/>
    </location>
</feature>
<dbReference type="Pfam" id="PF00664">
    <property type="entry name" value="ABC_membrane"/>
    <property type="match status" value="2"/>
</dbReference>
<proteinExistence type="predicted"/>
<dbReference type="EMBL" id="LYXE01000086">
    <property type="protein sequence ID" value="PDV98981.1"/>
    <property type="molecule type" value="Genomic_DNA"/>
</dbReference>
<reference evidence="12 13" key="1">
    <citation type="submission" date="2016-05" db="EMBL/GenBank/DDBJ databases">
        <authorList>
            <person name="Lavstsen T."/>
            <person name="Jespersen J.S."/>
        </authorList>
    </citation>
    <scope>NUCLEOTIDE SEQUENCE [LARGE SCALE GENOMIC DNA]</scope>
    <source>
        <strain evidence="12 13">B7-9</strain>
    </source>
</reference>
<evidence type="ECO:0000313" key="13">
    <source>
        <dbReference type="Proteomes" id="UP000220922"/>
    </source>
</evidence>
<dbReference type="PROSITE" id="PS50893">
    <property type="entry name" value="ABC_TRANSPORTER_2"/>
    <property type="match status" value="2"/>
</dbReference>
<dbReference type="InterPro" id="IPR003439">
    <property type="entry name" value="ABC_transporter-like_ATP-bd"/>
</dbReference>
<protein>
    <recommendedName>
        <fullName evidence="14">ABC transporter</fullName>
    </recommendedName>
</protein>
<dbReference type="SUPFAM" id="SSF52540">
    <property type="entry name" value="P-loop containing nucleoside triphosphate hydrolases"/>
    <property type="match status" value="2"/>
</dbReference>
<evidence type="ECO:0000259" key="11">
    <source>
        <dbReference type="PROSITE" id="PS50929"/>
    </source>
</evidence>
<feature type="transmembrane region" description="Helical" evidence="9">
    <location>
        <begin position="899"/>
        <end position="921"/>
    </location>
</feature>
<feature type="transmembrane region" description="Helical" evidence="9">
    <location>
        <begin position="678"/>
        <end position="700"/>
    </location>
</feature>
<dbReference type="FunFam" id="3.40.50.300:FF:000221">
    <property type="entry name" value="Multidrug ABC transporter ATP-binding protein"/>
    <property type="match status" value="1"/>
</dbReference>
<evidence type="ECO:0000256" key="5">
    <source>
        <dbReference type="ARBA" id="ARBA00022741"/>
    </source>
</evidence>
<sequence length="1275" mass="138050">MSSATATETAQSGGHHATLRPDTVSVRSTINRRRWQLALSGLLSAIGNAAGIVPYLVIYFIAVEVLGKPLADVNAGWLWMLAGIALGAVVIKAAGTGMALYVSHIAAYRILYDLRLALAEHLGRLPLGYFSARTTGQIKKVIHEDVEQMEEGLAHMIPDLVGGLTTPILTAIVLFVVDWRLALATIALLPIAIALYGWVAAHSGIAKYNAINGRINAAIIQYINGMKVLKTFVRADASFEKLRDVAEEMRVYYTGPYAASAPTLAVIFAVVRANLLLIVPLGILLFLGGSLDIATFVLFLVLGLGFNRPLWTLFTSYGTAAWQVNQASKNISAVLDTSPLREPIQPLAPRDASIAFDQVSFSYGGQGSGVRGQGSEAGAQGEGGADQTQVLNTVSFAIPAGSVTALVGPSGAGKSTLAKLIPRFWDVRAGQILVGGIDVRQIGTARLMQHVAFVFQDVFLFNDTVAANIRIGKPTATDGEVEAAAKAARCHEFVMALPQGYATSVGENGNRLSGGQRQRLSIARAILKDAPIIVLDEATAFLDPENEALVQEALAALVTAGKTVVIIAHRLSTITEVDQILVVDRGQIVARGTHTELLQQSPLYQELWQAHIASEEWQLAQGSGVRGQSAGVSSHALSVREPSPVFTNPYRDLNPDEHLMRTMLKLVPGQRKRYLGGIGWKILDGIVSAWPALIVFLILVELFQEPINTGRIWAYVGGLATLFLAQVLFNWLAQRAMLRVVADMHYDLRIFLADYLRRLPLGFFTRRDTGTIDSLFTTNISFLDVRFPTDMFISGVVAPSILFLTMLVIDWRLALAVGLGMPIALLILRATTRVFAKVWAEQRAARTIANSRMVEYIQGIGVIRAFNLTGARMQPFAHAMEVYRDASTATTTRITPAMIGFMSVLEAGFAALIVLGVWLLLSNSLDGVTLLLFLFLGLAFYQPLMLLGELQAFQRIIENAVRNLNEFLKTPTLPEPEFGQMPMSAKVTFDQVSFGYEEGAGSKKQEAGSKGQSADATSHILAPRVPRPPIPAPRPPIPVLDNVSFRIPERGITALVGPSGSGKTTITSLIARFWDINSGSIKVGGADVRELSSATLQAQLTMVFQNVYLFNDTIRANIAIGKPDASDAAIEAAARAAHCHAFITTLPDGYETMVGEGGSTLSGGEKQRISIARALLKDAPIVMLDEATASVDPENEWLIQQAFDALAAEKTVIVIAHRLATLQRADQILVLDGGRLVQQGKHVDLLAQEGLYRRFWRERERAKHWKLGAAQPIDE</sequence>
<keyword evidence="7 9" id="KW-1133">Transmembrane helix</keyword>
<evidence type="ECO:0000256" key="3">
    <source>
        <dbReference type="ARBA" id="ARBA00022475"/>
    </source>
</evidence>
<keyword evidence="4 9" id="KW-0812">Transmembrane</keyword>
<dbReference type="InterPro" id="IPR017871">
    <property type="entry name" value="ABC_transporter-like_CS"/>
</dbReference>
<dbReference type="GO" id="GO:0005886">
    <property type="term" value="C:plasma membrane"/>
    <property type="evidence" value="ECO:0007669"/>
    <property type="project" value="UniProtKB-SubCell"/>
</dbReference>
<evidence type="ECO:0000256" key="4">
    <source>
        <dbReference type="ARBA" id="ARBA00022692"/>
    </source>
</evidence>
<dbReference type="OrthoDB" id="9762778at2"/>
<evidence type="ECO:0000256" key="7">
    <source>
        <dbReference type="ARBA" id="ARBA00022989"/>
    </source>
</evidence>
<keyword evidence="8 9" id="KW-0472">Membrane</keyword>
<dbReference type="InterPro" id="IPR011527">
    <property type="entry name" value="ABC1_TM_dom"/>
</dbReference>
<dbReference type="PANTHER" id="PTHR24221">
    <property type="entry name" value="ATP-BINDING CASSETTE SUB-FAMILY B"/>
    <property type="match status" value="1"/>
</dbReference>
<dbReference type="InterPro" id="IPR039421">
    <property type="entry name" value="Type_1_exporter"/>
</dbReference>
<feature type="transmembrane region" description="Helical" evidence="9">
    <location>
        <begin position="183"/>
        <end position="201"/>
    </location>
</feature>
<feature type="domain" description="ABC transmembrane type-1" evidence="11">
    <location>
        <begin position="38"/>
        <end position="319"/>
    </location>
</feature>
<dbReference type="CDD" id="cd07346">
    <property type="entry name" value="ABC_6TM_exporters"/>
    <property type="match status" value="2"/>
</dbReference>
<feature type="transmembrane region" description="Helical" evidence="9">
    <location>
        <begin position="927"/>
        <end position="947"/>
    </location>
</feature>
<feature type="transmembrane region" description="Helical" evidence="9">
    <location>
        <begin position="815"/>
        <end position="836"/>
    </location>
</feature>
<keyword evidence="2" id="KW-0813">Transport</keyword>
<comment type="caution">
    <text evidence="12">The sequence shown here is derived from an EMBL/GenBank/DDBJ whole genome shotgun (WGS) entry which is preliminary data.</text>
</comment>
<dbReference type="GO" id="GO:0140359">
    <property type="term" value="F:ABC-type transporter activity"/>
    <property type="evidence" value="ECO:0007669"/>
    <property type="project" value="InterPro"/>
</dbReference>
<dbReference type="SMART" id="SM00382">
    <property type="entry name" value="AAA"/>
    <property type="match status" value="2"/>
</dbReference>
<evidence type="ECO:0000256" key="9">
    <source>
        <dbReference type="SAM" id="Phobius"/>
    </source>
</evidence>
<keyword evidence="6" id="KW-0067">ATP-binding</keyword>
<evidence type="ECO:0000256" key="6">
    <source>
        <dbReference type="ARBA" id="ARBA00022840"/>
    </source>
</evidence>
<name>A0A2H3KLS0_9CHLR</name>
<evidence type="ECO:0000259" key="10">
    <source>
        <dbReference type="PROSITE" id="PS50893"/>
    </source>
</evidence>
<feature type="transmembrane region" description="Helical" evidence="9">
    <location>
        <begin position="37"/>
        <end position="62"/>
    </location>
</feature>
<comment type="subcellular location">
    <subcellularLocation>
        <location evidence="1">Cell membrane</location>
        <topology evidence="1">Multi-pass membrane protein</topology>
    </subcellularLocation>
</comment>
<feature type="transmembrane region" description="Helical" evidence="9">
    <location>
        <begin position="712"/>
        <end position="733"/>
    </location>
</feature>
<gene>
    <name evidence="12" type="ORF">A9Q02_14115</name>
</gene>
<dbReference type="FunFam" id="3.40.50.300:FF:000287">
    <property type="entry name" value="Multidrug ABC transporter ATP-binding protein"/>
    <property type="match status" value="1"/>
</dbReference>
<dbReference type="AlphaFoldDB" id="A0A2H3KLS0"/>
<dbReference type="PROSITE" id="PS00211">
    <property type="entry name" value="ABC_TRANSPORTER_1"/>
    <property type="match status" value="2"/>
</dbReference>
<feature type="transmembrane region" description="Helical" evidence="9">
    <location>
        <begin position="791"/>
        <end position="809"/>
    </location>
</feature>
<feature type="transmembrane region" description="Helical" evidence="9">
    <location>
        <begin position="277"/>
        <end position="306"/>
    </location>
</feature>
<evidence type="ECO:0000256" key="2">
    <source>
        <dbReference type="ARBA" id="ARBA00022448"/>
    </source>
</evidence>
<feature type="transmembrane region" description="Helical" evidence="9">
    <location>
        <begin position="77"/>
        <end position="102"/>
    </location>
</feature>
<dbReference type="InterPro" id="IPR027417">
    <property type="entry name" value="P-loop_NTPase"/>
</dbReference>
<dbReference type="SUPFAM" id="SSF90123">
    <property type="entry name" value="ABC transporter transmembrane region"/>
    <property type="match status" value="2"/>
</dbReference>
<dbReference type="PANTHER" id="PTHR24221:SF397">
    <property type="entry name" value="ABC TRANSPORTER, ATP-BINDING TRANSMEMBRANE PROTEIN"/>
    <property type="match status" value="1"/>
</dbReference>
<dbReference type="InterPro" id="IPR003593">
    <property type="entry name" value="AAA+_ATPase"/>
</dbReference>
<evidence type="ECO:0000256" key="1">
    <source>
        <dbReference type="ARBA" id="ARBA00004651"/>
    </source>
</evidence>
<accession>A0A2H3KLS0</accession>
<dbReference type="Gene3D" id="1.20.1560.10">
    <property type="entry name" value="ABC transporter type 1, transmembrane domain"/>
    <property type="match status" value="2"/>
</dbReference>
<dbReference type="GO" id="GO:0016887">
    <property type="term" value="F:ATP hydrolysis activity"/>
    <property type="evidence" value="ECO:0007669"/>
    <property type="project" value="InterPro"/>
</dbReference>
<evidence type="ECO:0000256" key="8">
    <source>
        <dbReference type="ARBA" id="ARBA00023136"/>
    </source>
</evidence>
<dbReference type="RefSeq" id="WP_097652780.1">
    <property type="nucleotide sequence ID" value="NZ_LYXE01000086.1"/>
</dbReference>
<feature type="domain" description="ABC transporter" evidence="10">
    <location>
        <begin position="354"/>
        <end position="610"/>
    </location>
</feature>
<dbReference type="Proteomes" id="UP000220922">
    <property type="component" value="Unassembled WGS sequence"/>
</dbReference>
<evidence type="ECO:0008006" key="14">
    <source>
        <dbReference type="Google" id="ProtNLM"/>
    </source>
</evidence>
<dbReference type="Gene3D" id="3.40.50.300">
    <property type="entry name" value="P-loop containing nucleotide triphosphate hydrolases"/>
    <property type="match status" value="2"/>
</dbReference>